<dbReference type="KEGG" id="rfo:REIFOR_01957"/>
<protein>
    <submittedName>
        <fullName evidence="1">Uncharacterized protein</fullName>
    </submittedName>
</protein>
<evidence type="ECO:0000313" key="2">
    <source>
        <dbReference type="Proteomes" id="UP000229757"/>
    </source>
</evidence>
<accession>A0A2K8KUW5</accession>
<dbReference type="EMBL" id="CP011797">
    <property type="protein sequence ID" value="ATX77094.1"/>
    <property type="molecule type" value="Genomic_DNA"/>
</dbReference>
<name>A0A2K8KUW5_9GAMM</name>
<gene>
    <name evidence="1" type="ORF">REIFOR_01957</name>
</gene>
<keyword evidence="2" id="KW-1185">Reference proteome</keyword>
<proteinExistence type="predicted"/>
<evidence type="ECO:0000313" key="1">
    <source>
        <dbReference type="EMBL" id="ATX77094.1"/>
    </source>
</evidence>
<organism evidence="1 2">
    <name type="scientific">Reinekea forsetii</name>
    <dbReference type="NCBI Taxonomy" id="1336806"/>
    <lineage>
        <taxon>Bacteria</taxon>
        <taxon>Pseudomonadati</taxon>
        <taxon>Pseudomonadota</taxon>
        <taxon>Gammaproteobacteria</taxon>
        <taxon>Oceanospirillales</taxon>
        <taxon>Saccharospirillaceae</taxon>
        <taxon>Reinekea</taxon>
    </lineage>
</organism>
<dbReference type="AlphaFoldDB" id="A0A2K8KUW5"/>
<dbReference type="Proteomes" id="UP000229757">
    <property type="component" value="Chromosome"/>
</dbReference>
<reference evidence="1 2" key="1">
    <citation type="journal article" date="2017" name="Environ. Microbiol.">
        <title>Genomic and physiological analyses of 'Reinekea forsetii' reveal a versatile opportunistic lifestyle during spring algae blooms.</title>
        <authorList>
            <person name="Avci B."/>
            <person name="Hahnke R.L."/>
            <person name="Chafee M."/>
            <person name="Fischer T."/>
            <person name="Gruber-Vodicka H."/>
            <person name="Tegetmeyer H.E."/>
            <person name="Harder J."/>
            <person name="Fuchs B.M."/>
            <person name="Amann R.I."/>
            <person name="Teeling H."/>
        </authorList>
    </citation>
    <scope>NUCLEOTIDE SEQUENCE [LARGE SCALE GENOMIC DNA]</scope>
    <source>
        <strain evidence="1 2">Hel1_31_D35</strain>
    </source>
</reference>
<sequence>MENFMPDLDKLKKAILKPKNVQLFEIYNEDELTDKFEEILIFTPENFGIDEELIDVLLGEYLDVNPEDTTFTDTQKIEYGLSMFADVSRLYQSIETYVETVFYKFELIDAQEYYIAYHAIVENPGMGAEIEISKNGLIGIFTSVKELEEKLDSDGYSGFFTNPKKLEQDQAKYILENWEK</sequence>